<evidence type="ECO:0000313" key="2">
    <source>
        <dbReference type="Proteomes" id="UP000807469"/>
    </source>
</evidence>
<keyword evidence="2" id="KW-1185">Reference proteome</keyword>
<gene>
    <name evidence="1" type="ORF">BDN70DRAFT_919188</name>
</gene>
<evidence type="ECO:0008006" key="3">
    <source>
        <dbReference type="Google" id="ProtNLM"/>
    </source>
</evidence>
<name>A0A9P5Z6A6_9AGAR</name>
<protein>
    <recommendedName>
        <fullName evidence="3">F-box domain-containing protein</fullName>
    </recommendedName>
</protein>
<comment type="caution">
    <text evidence="1">The sequence shown here is derived from an EMBL/GenBank/DDBJ whole genome shotgun (WGS) entry which is preliminary data.</text>
</comment>
<dbReference type="Proteomes" id="UP000807469">
    <property type="component" value="Unassembled WGS sequence"/>
</dbReference>
<reference evidence="1" key="1">
    <citation type="submission" date="2020-11" db="EMBL/GenBank/DDBJ databases">
        <authorList>
            <consortium name="DOE Joint Genome Institute"/>
            <person name="Ahrendt S."/>
            <person name="Riley R."/>
            <person name="Andreopoulos W."/>
            <person name="Labutti K."/>
            <person name="Pangilinan J."/>
            <person name="Ruiz-Duenas F.J."/>
            <person name="Barrasa J.M."/>
            <person name="Sanchez-Garcia M."/>
            <person name="Camarero S."/>
            <person name="Miyauchi S."/>
            <person name="Serrano A."/>
            <person name="Linde D."/>
            <person name="Babiker R."/>
            <person name="Drula E."/>
            <person name="Ayuso-Fernandez I."/>
            <person name="Pacheco R."/>
            <person name="Padilla G."/>
            <person name="Ferreira P."/>
            <person name="Barriuso J."/>
            <person name="Kellner H."/>
            <person name="Castanera R."/>
            <person name="Alfaro M."/>
            <person name="Ramirez L."/>
            <person name="Pisabarro A.G."/>
            <person name="Kuo A."/>
            <person name="Tritt A."/>
            <person name="Lipzen A."/>
            <person name="He G."/>
            <person name="Yan M."/>
            <person name="Ng V."/>
            <person name="Cullen D."/>
            <person name="Martin F."/>
            <person name="Rosso M.-N."/>
            <person name="Henrissat B."/>
            <person name="Hibbett D."/>
            <person name="Martinez A.T."/>
            <person name="Grigoriev I.V."/>
        </authorList>
    </citation>
    <scope>NUCLEOTIDE SEQUENCE</scope>
    <source>
        <strain evidence="1">CIRM-BRFM 674</strain>
    </source>
</reference>
<accession>A0A9P5Z6A6</accession>
<sequence>MFAQRRMDGTMLPYSKWTRLTHVSRYWRDVSLNAPLLWAERHFGNERWLGEAFRRSQDVGLVINISGSAREHLLAYNFALRHSSRIRGLYILDTTTFHRYLWNRLRYKLTHSAPRLEFVELRAHGKSWLYKTTFGSHPRSRPHSLSKRDFQHILQRLRSVYLVWYHIDWDSLEFFSHALVHLTLFNLTIEDKPTAKKFILCLREVPNLEYLKLLDALPLPNSNERHDLPTDHHDIHFARLRFLHIQAYTIREIEAFFQWVTFPPDATVKVDCTSGQFFNADFVNILLVQAHQQVYNLLFHGCATVKYAKKGESSNIRHTYLDLMEPVEIEDQDQVLINPATLLYNFGRWPELRSFVAGTITNAKSVPNPIAVQLESLQDCIIRWWQDGTGIRSCKFRDYYGLGPWVDANALEQIVFDAVQNATTICSRSPSSNVGIADAEEGGTRFRLPEEMG</sequence>
<dbReference type="EMBL" id="MU155166">
    <property type="protein sequence ID" value="KAF9482412.1"/>
    <property type="molecule type" value="Genomic_DNA"/>
</dbReference>
<dbReference type="AlphaFoldDB" id="A0A9P5Z6A6"/>
<evidence type="ECO:0000313" key="1">
    <source>
        <dbReference type="EMBL" id="KAF9482412.1"/>
    </source>
</evidence>
<dbReference type="OrthoDB" id="2884925at2759"/>
<proteinExistence type="predicted"/>
<organism evidence="1 2">
    <name type="scientific">Pholiota conissans</name>
    <dbReference type="NCBI Taxonomy" id="109636"/>
    <lineage>
        <taxon>Eukaryota</taxon>
        <taxon>Fungi</taxon>
        <taxon>Dikarya</taxon>
        <taxon>Basidiomycota</taxon>
        <taxon>Agaricomycotina</taxon>
        <taxon>Agaricomycetes</taxon>
        <taxon>Agaricomycetidae</taxon>
        <taxon>Agaricales</taxon>
        <taxon>Agaricineae</taxon>
        <taxon>Strophariaceae</taxon>
        <taxon>Pholiota</taxon>
    </lineage>
</organism>